<proteinExistence type="predicted"/>
<accession>A0A0F9A7U1</accession>
<reference evidence="1" key="1">
    <citation type="journal article" date="2015" name="Nature">
        <title>Complex archaea that bridge the gap between prokaryotes and eukaryotes.</title>
        <authorList>
            <person name="Spang A."/>
            <person name="Saw J.H."/>
            <person name="Jorgensen S.L."/>
            <person name="Zaremba-Niedzwiedzka K."/>
            <person name="Martijn J."/>
            <person name="Lind A.E."/>
            <person name="van Eijk R."/>
            <person name="Schleper C."/>
            <person name="Guy L."/>
            <person name="Ettema T.J."/>
        </authorList>
    </citation>
    <scope>NUCLEOTIDE SEQUENCE</scope>
</reference>
<protein>
    <recommendedName>
        <fullName evidence="2">PD-(D/E)XK endonuclease-like domain-containing protein</fullName>
    </recommendedName>
</protein>
<feature type="non-terminal residue" evidence="1">
    <location>
        <position position="1"/>
    </location>
</feature>
<comment type="caution">
    <text evidence="1">The sequence shown here is derived from an EMBL/GenBank/DDBJ whole genome shotgun (WGS) entry which is preliminary data.</text>
</comment>
<gene>
    <name evidence="1" type="ORF">LCGC14_2684670</name>
</gene>
<organism evidence="1">
    <name type="scientific">marine sediment metagenome</name>
    <dbReference type="NCBI Taxonomy" id="412755"/>
    <lineage>
        <taxon>unclassified sequences</taxon>
        <taxon>metagenomes</taxon>
        <taxon>ecological metagenomes</taxon>
    </lineage>
</organism>
<dbReference type="AlphaFoldDB" id="A0A0F9A7U1"/>
<evidence type="ECO:0000313" key="1">
    <source>
        <dbReference type="EMBL" id="KKK94255.1"/>
    </source>
</evidence>
<sequence length="115" mass="13161">AGYLKQWNTYAWASNIDLELGFILFEAKNDQAQKIYWLLRDPDILETVMRVRKVAAPYVVGDPMHLAPIPKGFDPKDETKGNACGFCDHRYLCKKLPAKSVTYDEVREKDALLRG</sequence>
<evidence type="ECO:0008006" key="2">
    <source>
        <dbReference type="Google" id="ProtNLM"/>
    </source>
</evidence>
<dbReference type="EMBL" id="LAZR01047424">
    <property type="protein sequence ID" value="KKK94255.1"/>
    <property type="molecule type" value="Genomic_DNA"/>
</dbReference>
<name>A0A0F9A7U1_9ZZZZ</name>